<feature type="compositionally biased region" description="Low complexity" evidence="2">
    <location>
        <begin position="275"/>
        <end position="285"/>
    </location>
</feature>
<evidence type="ECO:0000256" key="2">
    <source>
        <dbReference type="SAM" id="MobiDB-lite"/>
    </source>
</evidence>
<reference evidence="4 5" key="1">
    <citation type="submission" date="2018-11" db="EMBL/GenBank/DDBJ databases">
        <authorList>
            <person name="Lopez-Roques C."/>
            <person name="Donnadieu C."/>
            <person name="Bouchez O."/>
            <person name="Klopp C."/>
            <person name="Cabau C."/>
            <person name="Zahm M."/>
        </authorList>
    </citation>
    <scope>NUCLEOTIDE SEQUENCE [LARGE SCALE GENOMIC DNA]</scope>
    <source>
        <strain evidence="4">RS831</strain>
        <tissue evidence="4">Whole body</tissue>
    </source>
</reference>
<gene>
    <name evidence="4" type="ORF">OJAV_G00114170</name>
</gene>
<evidence type="ECO:0000313" key="5">
    <source>
        <dbReference type="Proteomes" id="UP000283210"/>
    </source>
</evidence>
<keyword evidence="1" id="KW-0863">Zinc-finger</keyword>
<protein>
    <recommendedName>
        <fullName evidence="3">C2H2-type domain-containing protein</fullName>
    </recommendedName>
</protein>
<accession>A0A3S2UB99</accession>
<proteinExistence type="predicted"/>
<sequence length="298" mass="33273">MFDFSITGGGACVVSCREGGADVTEHARGRSSGGKRRKKKRRLGSFPRGEDMSKAEVLKAQVRQRLAAAAEEIFGLFEAVIAEYEEQTERRRSRSSAEQEARAEPKKARADVYQTVARDEGFPSEHQDNILPVEQEHLKPAYIKEEEEQILVEAGLTYPLPVLREEIDEKPHPVLPQSPTKEEANCEAAEPEQRNQIPDLSEPESEETPRGRTSTKPENPAPGRRAAKQFPCFRCGKAFGLKDQLLRHLRCHAGEKPFRDRGNTEQHTVARTGREASAARPAAEAEAAEEPQMWRPAA</sequence>
<dbReference type="PROSITE" id="PS50157">
    <property type="entry name" value="ZINC_FINGER_C2H2_2"/>
    <property type="match status" value="1"/>
</dbReference>
<dbReference type="EMBL" id="CM012447">
    <property type="protein sequence ID" value="RVE67152.1"/>
    <property type="molecule type" value="Genomic_DNA"/>
</dbReference>
<feature type="region of interest" description="Disordered" evidence="2">
    <location>
        <begin position="87"/>
        <end position="111"/>
    </location>
</feature>
<dbReference type="OrthoDB" id="8902493at2759"/>
<dbReference type="InterPro" id="IPR013087">
    <property type="entry name" value="Znf_C2H2_type"/>
</dbReference>
<feature type="region of interest" description="Disordered" evidence="2">
    <location>
        <begin position="169"/>
        <end position="227"/>
    </location>
</feature>
<feature type="domain" description="C2H2-type" evidence="3">
    <location>
        <begin position="230"/>
        <end position="257"/>
    </location>
</feature>
<dbReference type="Gene3D" id="3.30.160.60">
    <property type="entry name" value="Classic Zinc Finger"/>
    <property type="match status" value="1"/>
</dbReference>
<feature type="compositionally biased region" description="Basic and acidic residues" evidence="2">
    <location>
        <begin position="254"/>
        <end position="264"/>
    </location>
</feature>
<evidence type="ECO:0000256" key="1">
    <source>
        <dbReference type="PROSITE-ProRule" id="PRU00042"/>
    </source>
</evidence>
<dbReference type="Proteomes" id="UP000283210">
    <property type="component" value="Chromosome 11"/>
</dbReference>
<name>A0A3S2UB99_ORYJA</name>
<keyword evidence="1" id="KW-0479">Metal-binding</keyword>
<dbReference type="InterPro" id="IPR036236">
    <property type="entry name" value="Znf_C2H2_sf"/>
</dbReference>
<evidence type="ECO:0000313" key="4">
    <source>
        <dbReference type="EMBL" id="RVE67152.1"/>
    </source>
</evidence>
<reference evidence="4 5" key="2">
    <citation type="submission" date="2019-01" db="EMBL/GenBank/DDBJ databases">
        <title>A chromosome length genome reference of the Java medaka (oryzias javanicus).</title>
        <authorList>
            <person name="Herpin A."/>
            <person name="Takehana Y."/>
            <person name="Naruse K."/>
            <person name="Ansai S."/>
            <person name="Kawaguchi M."/>
        </authorList>
    </citation>
    <scope>NUCLEOTIDE SEQUENCE [LARGE SCALE GENOMIC DNA]</scope>
    <source>
        <strain evidence="4">RS831</strain>
        <tissue evidence="4">Whole body</tissue>
    </source>
</reference>
<dbReference type="AlphaFoldDB" id="A0A3S2UB99"/>
<feature type="compositionally biased region" description="Basic and acidic residues" evidence="2">
    <location>
        <begin position="87"/>
        <end position="110"/>
    </location>
</feature>
<feature type="region of interest" description="Disordered" evidence="2">
    <location>
        <begin position="254"/>
        <end position="298"/>
    </location>
</feature>
<dbReference type="PROSITE" id="PS00028">
    <property type="entry name" value="ZINC_FINGER_C2H2_1"/>
    <property type="match status" value="1"/>
</dbReference>
<feature type="region of interest" description="Disordered" evidence="2">
    <location>
        <begin position="19"/>
        <end position="52"/>
    </location>
</feature>
<keyword evidence="1" id="KW-0862">Zinc</keyword>
<dbReference type="GO" id="GO:0008270">
    <property type="term" value="F:zinc ion binding"/>
    <property type="evidence" value="ECO:0007669"/>
    <property type="project" value="UniProtKB-KW"/>
</dbReference>
<evidence type="ECO:0000259" key="3">
    <source>
        <dbReference type="PROSITE" id="PS50157"/>
    </source>
</evidence>
<feature type="compositionally biased region" description="Basic residues" evidence="2">
    <location>
        <begin position="33"/>
        <end position="43"/>
    </location>
</feature>
<organism evidence="4 5">
    <name type="scientific">Oryzias javanicus</name>
    <name type="common">Javanese ricefish</name>
    <name type="synonym">Aplocheilus javanicus</name>
    <dbReference type="NCBI Taxonomy" id="123683"/>
    <lineage>
        <taxon>Eukaryota</taxon>
        <taxon>Metazoa</taxon>
        <taxon>Chordata</taxon>
        <taxon>Craniata</taxon>
        <taxon>Vertebrata</taxon>
        <taxon>Euteleostomi</taxon>
        <taxon>Actinopterygii</taxon>
        <taxon>Neopterygii</taxon>
        <taxon>Teleostei</taxon>
        <taxon>Neoteleostei</taxon>
        <taxon>Acanthomorphata</taxon>
        <taxon>Ovalentaria</taxon>
        <taxon>Atherinomorphae</taxon>
        <taxon>Beloniformes</taxon>
        <taxon>Adrianichthyidae</taxon>
        <taxon>Oryziinae</taxon>
        <taxon>Oryzias</taxon>
    </lineage>
</organism>
<feature type="compositionally biased region" description="Basic and acidic residues" evidence="2">
    <location>
        <begin position="19"/>
        <end position="28"/>
    </location>
</feature>
<keyword evidence="5" id="KW-1185">Reference proteome</keyword>
<dbReference type="SUPFAM" id="SSF57667">
    <property type="entry name" value="beta-beta-alpha zinc fingers"/>
    <property type="match status" value="1"/>
</dbReference>